<accession>A0ABV8FR20</accession>
<organism evidence="1 2">
    <name type="scientific">Nocardiopsis sediminis</name>
    <dbReference type="NCBI Taxonomy" id="1778267"/>
    <lineage>
        <taxon>Bacteria</taxon>
        <taxon>Bacillati</taxon>
        <taxon>Actinomycetota</taxon>
        <taxon>Actinomycetes</taxon>
        <taxon>Streptosporangiales</taxon>
        <taxon>Nocardiopsidaceae</taxon>
        <taxon>Nocardiopsis</taxon>
    </lineage>
</organism>
<dbReference type="PRINTS" id="PR01955">
    <property type="entry name" value="LANCFRANKIA"/>
</dbReference>
<reference evidence="2" key="1">
    <citation type="journal article" date="2019" name="Int. J. Syst. Evol. Microbiol.">
        <title>The Global Catalogue of Microorganisms (GCM) 10K type strain sequencing project: providing services to taxonomists for standard genome sequencing and annotation.</title>
        <authorList>
            <consortium name="The Broad Institute Genomics Platform"/>
            <consortium name="The Broad Institute Genome Sequencing Center for Infectious Disease"/>
            <person name="Wu L."/>
            <person name="Ma J."/>
        </authorList>
    </citation>
    <scope>NUCLEOTIDE SEQUENCE [LARGE SCALE GENOMIC DNA]</scope>
    <source>
        <strain evidence="2">TBRC 1826</strain>
    </source>
</reference>
<dbReference type="SMART" id="SM01260">
    <property type="entry name" value="LANC_like"/>
    <property type="match status" value="1"/>
</dbReference>
<comment type="caution">
    <text evidence="1">The sequence shown here is derived from an EMBL/GenBank/DDBJ whole genome shotgun (WGS) entry which is preliminary data.</text>
</comment>
<sequence>MDDGRLMAGDGPYDVTRGDVDKVARETADRLAGAAGEGPAAPFLGGGDLGIALALLYAGETFDDDGHRGAARALLRRAVDATARTPLTSPGLYDGTAGFAWVLAEFARSEPRYLPALDRLLARLEEQVSALPPPDGGGAASRDYDAISGAAGALAAVLKAGEVAGGRDTLAHTLVGRLLDYTATGADAVPHWYSPPALHPAAAPWYRDRFPHGMYNLGFAHGLPGVLAALCAAASRGIGGSAVVARIRALSAWLAEHRIDDADGPSWPGALQARPGTRLPDSGAPMPPARTAWCYGAPGVAAALLSAAAVTGDTAPRDLAVAALERVDRTPEAEQQAFAPTLCHGRAGLLACYRRAHTATGLPTLRRMADSALAEVYAQASREHPYVFADQPRPGSLAHTPGLLEGAAGVLLALLGEPGTPAARWDDVLFLTPNEMAAP</sequence>
<proteinExistence type="predicted"/>
<dbReference type="Gene3D" id="1.50.10.20">
    <property type="match status" value="1"/>
</dbReference>
<protein>
    <submittedName>
        <fullName evidence="1">Lanthionine synthetase C family protein</fullName>
    </submittedName>
</protein>
<dbReference type="SUPFAM" id="SSF158745">
    <property type="entry name" value="LanC-like"/>
    <property type="match status" value="1"/>
</dbReference>
<dbReference type="PRINTS" id="PR01950">
    <property type="entry name" value="LANCSUPER"/>
</dbReference>
<dbReference type="RefSeq" id="WP_378534214.1">
    <property type="nucleotide sequence ID" value="NZ_JBHSBH010000010.1"/>
</dbReference>
<name>A0ABV8FR20_9ACTN</name>
<keyword evidence="2" id="KW-1185">Reference proteome</keyword>
<dbReference type="Pfam" id="PF05147">
    <property type="entry name" value="LANC_like"/>
    <property type="match status" value="1"/>
</dbReference>
<gene>
    <name evidence="1" type="ORF">ACFOVU_15480</name>
</gene>
<dbReference type="CDD" id="cd04793">
    <property type="entry name" value="LanC"/>
    <property type="match status" value="1"/>
</dbReference>
<evidence type="ECO:0000313" key="2">
    <source>
        <dbReference type="Proteomes" id="UP001595847"/>
    </source>
</evidence>
<dbReference type="EMBL" id="JBHSBH010000010">
    <property type="protein sequence ID" value="MFC3997331.1"/>
    <property type="molecule type" value="Genomic_DNA"/>
</dbReference>
<dbReference type="InterPro" id="IPR007822">
    <property type="entry name" value="LANC-like"/>
</dbReference>
<dbReference type="InterPro" id="IPR033889">
    <property type="entry name" value="LanC"/>
</dbReference>
<evidence type="ECO:0000313" key="1">
    <source>
        <dbReference type="EMBL" id="MFC3997331.1"/>
    </source>
</evidence>
<dbReference type="Proteomes" id="UP001595847">
    <property type="component" value="Unassembled WGS sequence"/>
</dbReference>